<evidence type="ECO:0000313" key="1">
    <source>
        <dbReference type="EMBL" id="AYO42746.1"/>
    </source>
</evidence>
<dbReference type="Gene3D" id="3.10.129.10">
    <property type="entry name" value="Hotdog Thioesterase"/>
    <property type="match status" value="1"/>
</dbReference>
<dbReference type="InterPro" id="IPR029069">
    <property type="entry name" value="HotDog_dom_sf"/>
</dbReference>
<organism evidence="1 2">
    <name type="scientific">Malassezia restricta (strain ATCC 96810 / NBRC 103918 / CBS 7877)</name>
    <name type="common">Seborrheic dermatitis infection agent</name>
    <dbReference type="NCBI Taxonomy" id="425264"/>
    <lineage>
        <taxon>Eukaryota</taxon>
        <taxon>Fungi</taxon>
        <taxon>Dikarya</taxon>
        <taxon>Basidiomycota</taxon>
        <taxon>Ustilaginomycotina</taxon>
        <taxon>Malasseziomycetes</taxon>
        <taxon>Malasseziales</taxon>
        <taxon>Malasseziaceae</taxon>
        <taxon>Malassezia</taxon>
    </lineage>
</organism>
<dbReference type="GO" id="GO:0047617">
    <property type="term" value="F:fatty acyl-CoA hydrolase activity"/>
    <property type="evidence" value="ECO:0007669"/>
    <property type="project" value="TreeGrafter"/>
</dbReference>
<reference evidence="1 2" key="1">
    <citation type="submission" date="2018-10" db="EMBL/GenBank/DDBJ databases">
        <title>Complete genome sequence of Malassezia restricta CBS 7877.</title>
        <authorList>
            <person name="Morand S.C."/>
            <person name="Bertignac M."/>
            <person name="Iltis A."/>
            <person name="Kolder I."/>
            <person name="Pirovano W."/>
            <person name="Jourdain R."/>
            <person name="Clavaud C."/>
        </authorList>
    </citation>
    <scope>NUCLEOTIDE SEQUENCE [LARGE SCALE GENOMIC DNA]</scope>
    <source>
        <strain evidence="1 2">CBS 7877</strain>
    </source>
</reference>
<dbReference type="PANTHER" id="PTHR31793:SF39">
    <property type="entry name" value="THIOESTERASE_THIOL ESTER DEHYDRASE-ISOMERASE"/>
    <property type="match status" value="1"/>
</dbReference>
<dbReference type="PANTHER" id="PTHR31793">
    <property type="entry name" value="4-HYDROXYBENZOYL-COA THIOESTERASE FAMILY MEMBER"/>
    <property type="match status" value="1"/>
</dbReference>
<evidence type="ECO:0000313" key="2">
    <source>
        <dbReference type="Proteomes" id="UP000269793"/>
    </source>
</evidence>
<dbReference type="SUPFAM" id="SSF54637">
    <property type="entry name" value="Thioesterase/thiol ester dehydrase-isomerase"/>
    <property type="match status" value="1"/>
</dbReference>
<protein>
    <submittedName>
        <fullName evidence="1">Acyl-CoA thioester hydrolase, YbgC/YbaW family</fullName>
    </submittedName>
</protein>
<keyword evidence="2" id="KW-1185">Reference proteome</keyword>
<dbReference type="Proteomes" id="UP000269793">
    <property type="component" value="Chromosome III"/>
</dbReference>
<proteinExistence type="predicted"/>
<keyword evidence="1" id="KW-0378">Hydrolase</keyword>
<dbReference type="OrthoDB" id="5538558at2759"/>
<dbReference type="InterPro" id="IPR050563">
    <property type="entry name" value="4-hydroxybenzoyl-CoA_TE"/>
</dbReference>
<dbReference type="Pfam" id="PF13279">
    <property type="entry name" value="4HBT_2"/>
    <property type="match status" value="1"/>
</dbReference>
<dbReference type="AlphaFoldDB" id="A0A3G2S4N5"/>
<dbReference type="EMBL" id="CP033150">
    <property type="protein sequence ID" value="AYO42746.1"/>
    <property type="molecule type" value="Genomic_DNA"/>
</dbReference>
<accession>A0A3G2S4N5</accession>
<name>A0A3G2S4N5_MALR7</name>
<gene>
    <name evidence="1" type="ORF">DNF11_1796</name>
</gene>
<sequence length="214" mass="24590">MSVRHILRAGVLPRARGVRMYHPISTEEVLRENAAYEARINEAEDALSRRGFPRTAIFRQPVVWGEHDQYQHVNNAHYIRWFESARMRWMERMSRTLSPEIASNLVRGRGVGIILASTYCRYRRPVTYPDTVVIGQAALPMKFADRVTVRSQAYSVAQSAIVAEADFECVAYDYDRLCKASLPPEVADALRAWTYTGEDKEPYCQKTSRRKTVS</sequence>
<dbReference type="CDD" id="cd00586">
    <property type="entry name" value="4HBT"/>
    <property type="match status" value="1"/>
</dbReference>
<dbReference type="VEuPathDB" id="FungiDB:DNF11_1796"/>